<proteinExistence type="predicted"/>
<sequence>MEPIIATVLILGMVGGVGAWVVLDGRKRKAATASLAGPLSERDWNLTVRGDQVVAGLTAAPFGAGSHRRCEDVIRSADKRLVSFTYRWTTGSGEHKSDHTKRVTMIVGGPKLPKLEVEVEVEAGADTTNVRAADESVGQAIMHPQMKERFMRPDLMGRSVFFEKGRIGLVDDAVPLEDIVMHTDVSAAALREIDALIPVALRAKFS</sequence>
<reference evidence="1 2" key="1">
    <citation type="submission" date="2020-07" db="EMBL/GenBank/DDBJ databases">
        <title>Sequencing the genomes of 1000 actinobacteria strains.</title>
        <authorList>
            <person name="Klenk H.-P."/>
        </authorList>
    </citation>
    <scope>NUCLEOTIDE SEQUENCE [LARGE SCALE GENOMIC DNA]</scope>
    <source>
        <strain evidence="1 2">DSM 19970</strain>
    </source>
</reference>
<protein>
    <submittedName>
        <fullName evidence="1">Uncharacterized protein</fullName>
    </submittedName>
</protein>
<evidence type="ECO:0000313" key="1">
    <source>
        <dbReference type="EMBL" id="NYI40101.1"/>
    </source>
</evidence>
<keyword evidence="2" id="KW-1185">Reference proteome</keyword>
<accession>A0A7Y9Z7M1</accession>
<dbReference type="OrthoDB" id="3429251at2"/>
<name>A0A7Y9Z7M1_9MICO</name>
<dbReference type="AlphaFoldDB" id="A0A7Y9Z7M1"/>
<comment type="caution">
    <text evidence="1">The sequence shown here is derived from an EMBL/GenBank/DDBJ whole genome shotgun (WGS) entry which is preliminary data.</text>
</comment>
<dbReference type="Proteomes" id="UP000547973">
    <property type="component" value="Unassembled WGS sequence"/>
</dbReference>
<dbReference type="EMBL" id="JACBZO010000001">
    <property type="protein sequence ID" value="NYI40101.1"/>
    <property type="molecule type" value="Genomic_DNA"/>
</dbReference>
<organism evidence="1 2">
    <name type="scientific">Demequina lutea</name>
    <dbReference type="NCBI Taxonomy" id="431489"/>
    <lineage>
        <taxon>Bacteria</taxon>
        <taxon>Bacillati</taxon>
        <taxon>Actinomycetota</taxon>
        <taxon>Actinomycetes</taxon>
        <taxon>Micrococcales</taxon>
        <taxon>Demequinaceae</taxon>
        <taxon>Demequina</taxon>
    </lineage>
</organism>
<evidence type="ECO:0000313" key="2">
    <source>
        <dbReference type="Proteomes" id="UP000547973"/>
    </source>
</evidence>
<dbReference type="RefSeq" id="WP_062074903.1">
    <property type="nucleotide sequence ID" value="NZ_BBRC01000004.1"/>
</dbReference>
<gene>
    <name evidence="1" type="ORF">BKA03_000220</name>
</gene>